<proteinExistence type="predicted"/>
<name>A0ABV6RF97_9MICO</name>
<evidence type="ECO:0000313" key="6">
    <source>
        <dbReference type="Proteomes" id="UP001589793"/>
    </source>
</evidence>
<evidence type="ECO:0000313" key="5">
    <source>
        <dbReference type="EMBL" id="MFC0675436.1"/>
    </source>
</evidence>
<dbReference type="CDD" id="cd07377">
    <property type="entry name" value="WHTH_GntR"/>
    <property type="match status" value="1"/>
</dbReference>
<dbReference type="Gene3D" id="1.20.120.530">
    <property type="entry name" value="GntR ligand-binding domain-like"/>
    <property type="match status" value="1"/>
</dbReference>
<evidence type="ECO:0000256" key="1">
    <source>
        <dbReference type="ARBA" id="ARBA00023015"/>
    </source>
</evidence>
<dbReference type="PRINTS" id="PR00035">
    <property type="entry name" value="HTHGNTR"/>
</dbReference>
<dbReference type="InterPro" id="IPR000524">
    <property type="entry name" value="Tscrpt_reg_HTH_GntR"/>
</dbReference>
<dbReference type="PANTHER" id="PTHR43537:SF5">
    <property type="entry name" value="UXU OPERON TRANSCRIPTIONAL REGULATOR"/>
    <property type="match status" value="1"/>
</dbReference>
<gene>
    <name evidence="5" type="ORF">ACFFF6_15860</name>
</gene>
<dbReference type="SMART" id="SM00895">
    <property type="entry name" value="FCD"/>
    <property type="match status" value="1"/>
</dbReference>
<reference evidence="5 6" key="1">
    <citation type="submission" date="2024-09" db="EMBL/GenBank/DDBJ databases">
        <authorList>
            <person name="Sun Q."/>
            <person name="Mori K."/>
        </authorList>
    </citation>
    <scope>NUCLEOTIDE SEQUENCE [LARGE SCALE GENOMIC DNA]</scope>
    <source>
        <strain evidence="5 6">CICC 10874</strain>
    </source>
</reference>
<keyword evidence="3" id="KW-0804">Transcription</keyword>
<dbReference type="SUPFAM" id="SSF46785">
    <property type="entry name" value="Winged helix' DNA-binding domain"/>
    <property type="match status" value="1"/>
</dbReference>
<dbReference type="Proteomes" id="UP001589793">
    <property type="component" value="Unassembled WGS sequence"/>
</dbReference>
<dbReference type="Pfam" id="PF00392">
    <property type="entry name" value="GntR"/>
    <property type="match status" value="1"/>
</dbReference>
<dbReference type="RefSeq" id="WP_376982465.1">
    <property type="nucleotide sequence ID" value="NZ_JBHLSV010000024.1"/>
</dbReference>
<evidence type="ECO:0000259" key="4">
    <source>
        <dbReference type="PROSITE" id="PS50949"/>
    </source>
</evidence>
<protein>
    <submittedName>
        <fullName evidence="5">FadR/GntR family transcriptional regulator</fullName>
    </submittedName>
</protein>
<dbReference type="InterPro" id="IPR036390">
    <property type="entry name" value="WH_DNA-bd_sf"/>
</dbReference>
<comment type="caution">
    <text evidence="5">The sequence shown here is derived from an EMBL/GenBank/DDBJ whole genome shotgun (WGS) entry which is preliminary data.</text>
</comment>
<organism evidence="5 6">
    <name type="scientific">Brachybacterium hainanense</name>
    <dbReference type="NCBI Taxonomy" id="1541174"/>
    <lineage>
        <taxon>Bacteria</taxon>
        <taxon>Bacillati</taxon>
        <taxon>Actinomycetota</taxon>
        <taxon>Actinomycetes</taxon>
        <taxon>Micrococcales</taxon>
        <taxon>Dermabacteraceae</taxon>
        <taxon>Brachybacterium</taxon>
    </lineage>
</organism>
<dbReference type="InterPro" id="IPR011711">
    <property type="entry name" value="GntR_C"/>
</dbReference>
<dbReference type="EMBL" id="JBHLSV010000024">
    <property type="protein sequence ID" value="MFC0675436.1"/>
    <property type="molecule type" value="Genomic_DNA"/>
</dbReference>
<evidence type="ECO:0000256" key="3">
    <source>
        <dbReference type="ARBA" id="ARBA00023163"/>
    </source>
</evidence>
<dbReference type="InterPro" id="IPR008920">
    <property type="entry name" value="TF_FadR/GntR_C"/>
</dbReference>
<dbReference type="PANTHER" id="PTHR43537">
    <property type="entry name" value="TRANSCRIPTIONAL REGULATOR, GNTR FAMILY"/>
    <property type="match status" value="1"/>
</dbReference>
<keyword evidence="2" id="KW-0238">DNA-binding</keyword>
<evidence type="ECO:0000256" key="2">
    <source>
        <dbReference type="ARBA" id="ARBA00023125"/>
    </source>
</evidence>
<keyword evidence="6" id="KW-1185">Reference proteome</keyword>
<feature type="domain" description="HTH gntR-type" evidence="4">
    <location>
        <begin position="1"/>
        <end position="69"/>
    </location>
</feature>
<dbReference type="Gene3D" id="1.10.10.10">
    <property type="entry name" value="Winged helix-like DNA-binding domain superfamily/Winged helix DNA-binding domain"/>
    <property type="match status" value="1"/>
</dbReference>
<dbReference type="SUPFAM" id="SSF48008">
    <property type="entry name" value="GntR ligand-binding domain-like"/>
    <property type="match status" value="1"/>
</dbReference>
<sequence length="240" mass="26074">MAVTDKAITAIKQMIVDGSIGPGDRLPPEKELSESLGLSRNSLREAVKALELIRVLDVRQGDGTYVTSLEPSVLLEALGFVVELHRDSSVLELFAVRRVLEPQAVELACDRLDAATLDELDRIMAGLDESTDVETLVSADIAFHRIINAACGNAYMSSLLDGIAHATVRGRVWRGITETGAVAKTLDEHRAILDALRARRRDLARSWAMVHVSGAEMWLTHAALTGNEDVPLRASTEAMP</sequence>
<accession>A0ABV6RF97</accession>
<dbReference type="PROSITE" id="PS50949">
    <property type="entry name" value="HTH_GNTR"/>
    <property type="match status" value="1"/>
</dbReference>
<dbReference type="SMART" id="SM00345">
    <property type="entry name" value="HTH_GNTR"/>
    <property type="match status" value="1"/>
</dbReference>
<dbReference type="InterPro" id="IPR036388">
    <property type="entry name" value="WH-like_DNA-bd_sf"/>
</dbReference>
<dbReference type="Pfam" id="PF07729">
    <property type="entry name" value="FCD"/>
    <property type="match status" value="1"/>
</dbReference>
<keyword evidence="1" id="KW-0805">Transcription regulation</keyword>